<name>A0A1G2HTN9_9BACT</name>
<keyword evidence="3 4" id="KW-0687">Ribonucleoprotein</keyword>
<dbReference type="InterPro" id="IPR036899">
    <property type="entry name" value="Ribosomal_uL13_sf"/>
</dbReference>
<dbReference type="PIRSF" id="PIRSF002181">
    <property type="entry name" value="Ribosomal_L13"/>
    <property type="match status" value="1"/>
</dbReference>
<reference evidence="5 6" key="1">
    <citation type="journal article" date="2016" name="Nat. Commun.">
        <title>Thousands of microbial genomes shed light on interconnected biogeochemical processes in an aquifer system.</title>
        <authorList>
            <person name="Anantharaman K."/>
            <person name="Brown C.T."/>
            <person name="Hug L.A."/>
            <person name="Sharon I."/>
            <person name="Castelle C.J."/>
            <person name="Probst A.J."/>
            <person name="Thomas B.C."/>
            <person name="Singh A."/>
            <person name="Wilkins M.J."/>
            <person name="Karaoz U."/>
            <person name="Brodie E.L."/>
            <person name="Williams K.H."/>
            <person name="Hubbard S.S."/>
            <person name="Banfield J.F."/>
        </authorList>
    </citation>
    <scope>NUCLEOTIDE SEQUENCE [LARGE SCALE GENOMIC DNA]</scope>
</reference>
<sequence>MEEIIKRENHIIDATDKVVGKLATQVAVLLRGKNKVGFAPYKDIGDYVVIKNADKMKFTGKKFDNKIYYHHTLYLGGLKKITPKELAIKKGHSEILRKAVMGMLTKNKLRARQIKRLKFER</sequence>
<accession>A0A1G2HTN9</accession>
<dbReference type="Pfam" id="PF00572">
    <property type="entry name" value="Ribosomal_L13"/>
    <property type="match status" value="1"/>
</dbReference>
<dbReference type="PANTHER" id="PTHR11545:SF2">
    <property type="entry name" value="LARGE RIBOSOMAL SUBUNIT PROTEIN UL13M"/>
    <property type="match status" value="1"/>
</dbReference>
<dbReference type="InterPro" id="IPR005823">
    <property type="entry name" value="Ribosomal_uL13_bac-type"/>
</dbReference>
<organism evidence="5 6">
    <name type="scientific">Candidatus Staskawiczbacteria bacterium RIFCSPHIGHO2_01_FULL_41_41</name>
    <dbReference type="NCBI Taxonomy" id="1802203"/>
    <lineage>
        <taxon>Bacteria</taxon>
        <taxon>Candidatus Staskawicziibacteriota</taxon>
    </lineage>
</organism>
<dbReference type="GO" id="GO:0005840">
    <property type="term" value="C:ribosome"/>
    <property type="evidence" value="ECO:0007669"/>
    <property type="project" value="UniProtKB-KW"/>
</dbReference>
<comment type="function">
    <text evidence="4">This protein is one of the early assembly proteins of the 50S ribosomal subunit, although it is not seen to bind rRNA by itself. It is important during the early stages of 50S assembly.</text>
</comment>
<dbReference type="CDD" id="cd00392">
    <property type="entry name" value="Ribosomal_L13"/>
    <property type="match status" value="1"/>
</dbReference>
<dbReference type="HAMAP" id="MF_01366">
    <property type="entry name" value="Ribosomal_uL13"/>
    <property type="match status" value="1"/>
</dbReference>
<dbReference type="GO" id="GO:1990904">
    <property type="term" value="C:ribonucleoprotein complex"/>
    <property type="evidence" value="ECO:0007669"/>
    <property type="project" value="UniProtKB-KW"/>
</dbReference>
<evidence type="ECO:0000256" key="1">
    <source>
        <dbReference type="ARBA" id="ARBA00006227"/>
    </source>
</evidence>
<keyword evidence="2 4" id="KW-0689">Ribosomal protein</keyword>
<dbReference type="SUPFAM" id="SSF52161">
    <property type="entry name" value="Ribosomal protein L13"/>
    <property type="match status" value="1"/>
</dbReference>
<dbReference type="GO" id="GO:0006412">
    <property type="term" value="P:translation"/>
    <property type="evidence" value="ECO:0007669"/>
    <property type="project" value="UniProtKB-UniRule"/>
</dbReference>
<evidence type="ECO:0000256" key="2">
    <source>
        <dbReference type="ARBA" id="ARBA00022980"/>
    </source>
</evidence>
<gene>
    <name evidence="4" type="primary">rplM</name>
    <name evidence="5" type="ORF">A2822_00145</name>
</gene>
<dbReference type="GO" id="GO:0003735">
    <property type="term" value="F:structural constituent of ribosome"/>
    <property type="evidence" value="ECO:0007669"/>
    <property type="project" value="InterPro"/>
</dbReference>
<evidence type="ECO:0000313" key="5">
    <source>
        <dbReference type="EMBL" id="OGZ65892.1"/>
    </source>
</evidence>
<comment type="similarity">
    <text evidence="1 4">Belongs to the universal ribosomal protein uL13 family.</text>
</comment>
<evidence type="ECO:0000256" key="4">
    <source>
        <dbReference type="HAMAP-Rule" id="MF_01366"/>
    </source>
</evidence>
<dbReference type="PANTHER" id="PTHR11545">
    <property type="entry name" value="RIBOSOMAL PROTEIN L13"/>
    <property type="match status" value="1"/>
</dbReference>
<evidence type="ECO:0000313" key="6">
    <source>
        <dbReference type="Proteomes" id="UP000178774"/>
    </source>
</evidence>
<dbReference type="NCBIfam" id="TIGR01066">
    <property type="entry name" value="rplM_bact"/>
    <property type="match status" value="1"/>
</dbReference>
<comment type="caution">
    <text evidence="5">The sequence shown here is derived from an EMBL/GenBank/DDBJ whole genome shotgun (WGS) entry which is preliminary data.</text>
</comment>
<dbReference type="InterPro" id="IPR005822">
    <property type="entry name" value="Ribosomal_uL13"/>
</dbReference>
<protein>
    <recommendedName>
        <fullName evidence="4">Large ribosomal subunit protein uL13</fullName>
    </recommendedName>
</protein>
<dbReference type="GO" id="GO:0003729">
    <property type="term" value="F:mRNA binding"/>
    <property type="evidence" value="ECO:0007669"/>
    <property type="project" value="TreeGrafter"/>
</dbReference>
<dbReference type="GO" id="GO:0017148">
    <property type="term" value="P:negative regulation of translation"/>
    <property type="evidence" value="ECO:0007669"/>
    <property type="project" value="TreeGrafter"/>
</dbReference>
<comment type="subunit">
    <text evidence="4">Part of the 50S ribosomal subunit.</text>
</comment>
<dbReference type="EMBL" id="MHOP01000012">
    <property type="protein sequence ID" value="OGZ65892.1"/>
    <property type="molecule type" value="Genomic_DNA"/>
</dbReference>
<evidence type="ECO:0000256" key="3">
    <source>
        <dbReference type="ARBA" id="ARBA00023274"/>
    </source>
</evidence>
<proteinExistence type="inferred from homology"/>
<dbReference type="AlphaFoldDB" id="A0A1G2HTN9"/>
<dbReference type="Gene3D" id="3.90.1180.10">
    <property type="entry name" value="Ribosomal protein L13"/>
    <property type="match status" value="1"/>
</dbReference>
<dbReference type="Proteomes" id="UP000178774">
    <property type="component" value="Unassembled WGS sequence"/>
</dbReference>